<proteinExistence type="predicted"/>
<evidence type="ECO:0000313" key="1">
    <source>
        <dbReference type="EMBL" id="MBP0444527.1"/>
    </source>
</evidence>
<evidence type="ECO:0000313" key="2">
    <source>
        <dbReference type="Proteomes" id="UP000681594"/>
    </source>
</evidence>
<dbReference type="Proteomes" id="UP000681594">
    <property type="component" value="Unassembled WGS sequence"/>
</dbReference>
<comment type="caution">
    <text evidence="1">The sequence shown here is derived from an EMBL/GenBank/DDBJ whole genome shotgun (WGS) entry which is preliminary data.</text>
</comment>
<protein>
    <submittedName>
        <fullName evidence="1">Uncharacterized protein</fullName>
    </submittedName>
</protein>
<dbReference type="EMBL" id="JAGIZB010000005">
    <property type="protein sequence ID" value="MBP0444527.1"/>
    <property type="molecule type" value="Genomic_DNA"/>
</dbReference>
<reference evidence="1 2" key="1">
    <citation type="submission" date="2021-03" db="EMBL/GenBank/DDBJ databases">
        <authorList>
            <person name="So Y."/>
        </authorList>
    </citation>
    <scope>NUCLEOTIDE SEQUENCE [LARGE SCALE GENOMIC DNA]</scope>
    <source>
        <strain evidence="1 2">SSH11</strain>
    </source>
</reference>
<gene>
    <name evidence="1" type="ORF">J8J14_07005</name>
</gene>
<organism evidence="1 2">
    <name type="scientific">Pararoseomonas baculiformis</name>
    <dbReference type="NCBI Taxonomy" id="2820812"/>
    <lineage>
        <taxon>Bacteria</taxon>
        <taxon>Pseudomonadati</taxon>
        <taxon>Pseudomonadota</taxon>
        <taxon>Alphaproteobacteria</taxon>
        <taxon>Acetobacterales</taxon>
        <taxon>Acetobacteraceae</taxon>
        <taxon>Pararoseomonas</taxon>
    </lineage>
</organism>
<name>A0ABS4ABZ5_9PROT</name>
<sequence length="347" mass="37816">MVSLPGSWLPALKIPGSLFGRDALRDVVMPIELRAALALLTQEATAHLITMQFVARPEIFTHGRARAWLDQRIGDTQDHVALTDGHTLRAIPGLRNHMFFYPRGNPGKEAALRNLLRLAPELFSGLASQINGGIGYRCGDAWHRPSAMHLRLRQTPAMGVVERFPFSCAPLGPLGTRDIEPAPPDTPLPADRPIRYIPLSETALADTAFLRMVAQEVLRAIFGGPELVLLELPRPEGGAEVAGRIAAAVKAFNAIGVTFPRTESWAAQFVTAPPRDTPLGSILLHPGIPFWCYGLDFYAMAERIEVAGSGMASRFRALLSAWLERDVTLLRLGSTGWAARVTLSDTP</sequence>
<accession>A0ABS4ABZ5</accession>
<keyword evidence="2" id="KW-1185">Reference proteome</keyword>